<dbReference type="InterPro" id="IPR017853">
    <property type="entry name" value="GH"/>
</dbReference>
<dbReference type="PANTHER" id="PTHR12631">
    <property type="entry name" value="ALPHA-L-IDURONIDASE"/>
    <property type="match status" value="1"/>
</dbReference>
<evidence type="ECO:0000313" key="2">
    <source>
        <dbReference type="Proteomes" id="UP000540989"/>
    </source>
</evidence>
<accession>A0A7W7ZHB9</accession>
<proteinExistence type="predicted"/>
<dbReference type="SUPFAM" id="SSF51445">
    <property type="entry name" value="(Trans)glycosidases"/>
    <property type="match status" value="1"/>
</dbReference>
<dbReference type="Proteomes" id="UP000540989">
    <property type="component" value="Unassembled WGS sequence"/>
</dbReference>
<dbReference type="InterPro" id="IPR051923">
    <property type="entry name" value="Glycosyl_Hydrolase_39"/>
</dbReference>
<dbReference type="PANTHER" id="PTHR12631:SF10">
    <property type="entry name" value="BETA-XYLOSIDASE-LIKE PROTEIN-RELATED"/>
    <property type="match status" value="1"/>
</dbReference>
<evidence type="ECO:0008006" key="3">
    <source>
        <dbReference type="Google" id="ProtNLM"/>
    </source>
</evidence>
<evidence type="ECO:0000313" key="1">
    <source>
        <dbReference type="EMBL" id="MBB5059261.1"/>
    </source>
</evidence>
<protein>
    <recommendedName>
        <fullName evidence="3">Glycosyl hydrolase family 39</fullName>
    </recommendedName>
</protein>
<dbReference type="GO" id="GO:0004553">
    <property type="term" value="F:hydrolase activity, hydrolyzing O-glycosyl compounds"/>
    <property type="evidence" value="ECO:0007669"/>
    <property type="project" value="TreeGrafter"/>
</dbReference>
<name>A0A7W7ZHB9_9BACT</name>
<organism evidence="1 2">
    <name type="scientific">Granulicella aggregans</name>
    <dbReference type="NCBI Taxonomy" id="474949"/>
    <lineage>
        <taxon>Bacteria</taxon>
        <taxon>Pseudomonadati</taxon>
        <taxon>Acidobacteriota</taxon>
        <taxon>Terriglobia</taxon>
        <taxon>Terriglobales</taxon>
        <taxon>Acidobacteriaceae</taxon>
        <taxon>Granulicella</taxon>
    </lineage>
</organism>
<dbReference type="RefSeq" id="WP_221312897.1">
    <property type="nucleotide sequence ID" value="NZ_JACHIP010000005.1"/>
</dbReference>
<reference evidence="1 2" key="1">
    <citation type="submission" date="2020-08" db="EMBL/GenBank/DDBJ databases">
        <title>Genomic Encyclopedia of Type Strains, Phase IV (KMG-V): Genome sequencing to study the core and pangenomes of soil and plant-associated prokaryotes.</title>
        <authorList>
            <person name="Whitman W."/>
        </authorList>
    </citation>
    <scope>NUCLEOTIDE SEQUENCE [LARGE SCALE GENOMIC DNA]</scope>
    <source>
        <strain evidence="1 2">M8UP14</strain>
    </source>
</reference>
<keyword evidence="2" id="KW-1185">Reference proteome</keyword>
<dbReference type="AlphaFoldDB" id="A0A7W7ZHB9"/>
<dbReference type="Gene3D" id="3.20.20.80">
    <property type="entry name" value="Glycosidases"/>
    <property type="match status" value="1"/>
</dbReference>
<comment type="caution">
    <text evidence="1">The sequence shown here is derived from an EMBL/GenBank/DDBJ whole genome shotgun (WGS) entry which is preliminary data.</text>
</comment>
<sequence>MIQTKVQLLAASVAAIVVLGVGTMRAQAPSEEVKVDWNQTLITSKSTPTLQVVVNPMLLRGAKLHDGAFKALHDLGADYVRYVPWLPYPRQAVAELDPPSDGKTSWDFSHIDTTLDDFMKATEGHSVVLNFSTIPAWMWKTDKPVTYPDDPNQVFWNYTQGTELRDPSMKEVSEYFARLLAWYTKGGFTDEFGKRHESGHHYKVAYWEVLNEIEFEHHWSPEMYTRFYDSVTAAMRKVDPDIKFMAMALAQPSVGSGPEMVEYFLNPAHHKPGTPIDFITYHFYATPGPDQTIDNWQYTFFDQANGFLATTRYIETIRKRYNPSVKTDLNELGVILSEDGKEISTPGYVAKPEPAGYWNLAGSMYAYIYMQTSLMGIDVLGESQLVGYRSQFPSVSEINYETGEPNARYWVLKLLKDNFGPGDKLVETTSSSGDYAVQAFATATGKKLLILNRKNREVDAALPADADGASVTLVAPSTGDGPASTEKVTGHTLKLQPFEVAVVTYR</sequence>
<gene>
    <name evidence="1" type="ORF">HDF16_003984</name>
</gene>
<dbReference type="EMBL" id="JACHIP010000005">
    <property type="protein sequence ID" value="MBB5059261.1"/>
    <property type="molecule type" value="Genomic_DNA"/>
</dbReference>